<dbReference type="Pfam" id="PF02424">
    <property type="entry name" value="ApbE"/>
    <property type="match status" value="1"/>
</dbReference>
<evidence type="ECO:0000256" key="10">
    <source>
        <dbReference type="ARBA" id="ARBA00048540"/>
    </source>
</evidence>
<dbReference type="GO" id="GO:0016740">
    <property type="term" value="F:transferase activity"/>
    <property type="evidence" value="ECO:0007669"/>
    <property type="project" value="UniProtKB-KW"/>
</dbReference>
<dbReference type="EC" id="2.7.1.180" evidence="2"/>
<keyword evidence="4" id="KW-0285">Flavoprotein</keyword>
<keyword evidence="5 11" id="KW-0808">Transferase</keyword>
<dbReference type="PANTHER" id="PTHR30040">
    <property type="entry name" value="THIAMINE BIOSYNTHESIS LIPOPROTEIN APBE"/>
    <property type="match status" value="1"/>
</dbReference>
<comment type="catalytic activity">
    <reaction evidence="10">
        <text>L-threonyl-[protein] + FAD = FMN-L-threonyl-[protein] + AMP + H(+)</text>
        <dbReference type="Rhea" id="RHEA:36847"/>
        <dbReference type="Rhea" id="RHEA-COMP:11060"/>
        <dbReference type="Rhea" id="RHEA-COMP:11061"/>
        <dbReference type="ChEBI" id="CHEBI:15378"/>
        <dbReference type="ChEBI" id="CHEBI:30013"/>
        <dbReference type="ChEBI" id="CHEBI:57692"/>
        <dbReference type="ChEBI" id="CHEBI:74257"/>
        <dbReference type="ChEBI" id="CHEBI:456215"/>
        <dbReference type="EC" id="2.7.1.180"/>
    </reaction>
</comment>
<comment type="cofactor">
    <cofactor evidence="1">
        <name>Mg(2+)</name>
        <dbReference type="ChEBI" id="CHEBI:18420"/>
    </cofactor>
</comment>
<evidence type="ECO:0000256" key="7">
    <source>
        <dbReference type="ARBA" id="ARBA00022827"/>
    </source>
</evidence>
<proteinExistence type="predicted"/>
<evidence type="ECO:0000256" key="3">
    <source>
        <dbReference type="ARBA" id="ARBA00016337"/>
    </source>
</evidence>
<evidence type="ECO:0000256" key="8">
    <source>
        <dbReference type="ARBA" id="ARBA00022842"/>
    </source>
</evidence>
<organism evidence="11 12">
    <name type="scientific">Sinomonas terrae</name>
    <dbReference type="NCBI Taxonomy" id="2908838"/>
    <lineage>
        <taxon>Bacteria</taxon>
        <taxon>Bacillati</taxon>
        <taxon>Actinomycetota</taxon>
        <taxon>Actinomycetes</taxon>
        <taxon>Micrococcales</taxon>
        <taxon>Micrococcaceae</taxon>
        <taxon>Sinomonas</taxon>
    </lineage>
</organism>
<keyword evidence="8" id="KW-0460">Magnesium</keyword>
<comment type="caution">
    <text evidence="11">The sequence shown here is derived from an EMBL/GenBank/DDBJ whole genome shotgun (WGS) entry which is preliminary data.</text>
</comment>
<evidence type="ECO:0000313" key="11">
    <source>
        <dbReference type="EMBL" id="MCH6470998.1"/>
    </source>
</evidence>
<dbReference type="EMBL" id="JAKZBV010000001">
    <property type="protein sequence ID" value="MCH6470998.1"/>
    <property type="molecule type" value="Genomic_DNA"/>
</dbReference>
<accession>A0ABS9U2S3</accession>
<dbReference type="InterPro" id="IPR003374">
    <property type="entry name" value="ApbE-like_sf"/>
</dbReference>
<keyword evidence="6" id="KW-0479">Metal-binding</keyword>
<dbReference type="Proteomes" id="UP001202922">
    <property type="component" value="Unassembled WGS sequence"/>
</dbReference>
<name>A0ABS9U2S3_9MICC</name>
<evidence type="ECO:0000256" key="1">
    <source>
        <dbReference type="ARBA" id="ARBA00001946"/>
    </source>
</evidence>
<evidence type="ECO:0000256" key="4">
    <source>
        <dbReference type="ARBA" id="ARBA00022630"/>
    </source>
</evidence>
<evidence type="ECO:0000256" key="2">
    <source>
        <dbReference type="ARBA" id="ARBA00011955"/>
    </source>
</evidence>
<protein>
    <recommendedName>
        <fullName evidence="3">FAD:protein FMN transferase</fullName>
        <ecNumber evidence="2">2.7.1.180</ecNumber>
    </recommendedName>
    <alternativeName>
        <fullName evidence="9">Flavin transferase</fullName>
    </alternativeName>
</protein>
<dbReference type="Gene3D" id="3.10.520.10">
    <property type="entry name" value="ApbE-like domains"/>
    <property type="match status" value="1"/>
</dbReference>
<sequence length="310" mass="32679">MNARRVRDVPASSDFEAFTCACRLAVADPEVLEPALADLKAFLARVDEACSRFRPDSELSRLERDGGGQAGPLLAGLVRTALEVAERSGGDVTPTLGNELADLGYGPSPGGRSPSPASAQPLVAERILPSESWRGVRIDDGVLTLPPEVSLDLGATAKAAAADLAARELHERFGTSVLVSLGGDLATGGPDAWEVFVQDLPDDPSTQVRLSGGWAMATSSTQKRRWRSGSLELHHILDPRTSLPAPPVWRSVSVAAPDCVSANMASTAAIVRGERALPWLRGLGYPAWLVRDDGRVLEINGWPAGLTPAG</sequence>
<dbReference type="PANTHER" id="PTHR30040:SF2">
    <property type="entry name" value="FAD:PROTEIN FMN TRANSFERASE"/>
    <property type="match status" value="1"/>
</dbReference>
<evidence type="ECO:0000313" key="12">
    <source>
        <dbReference type="Proteomes" id="UP001202922"/>
    </source>
</evidence>
<keyword evidence="7" id="KW-0274">FAD</keyword>
<dbReference type="SUPFAM" id="SSF143631">
    <property type="entry name" value="ApbE-like"/>
    <property type="match status" value="1"/>
</dbReference>
<evidence type="ECO:0000256" key="5">
    <source>
        <dbReference type="ARBA" id="ARBA00022679"/>
    </source>
</evidence>
<keyword evidence="12" id="KW-1185">Reference proteome</keyword>
<dbReference type="InterPro" id="IPR024932">
    <property type="entry name" value="ApbE"/>
</dbReference>
<gene>
    <name evidence="11" type="ORF">L0M17_13605</name>
</gene>
<evidence type="ECO:0000256" key="6">
    <source>
        <dbReference type="ARBA" id="ARBA00022723"/>
    </source>
</evidence>
<evidence type="ECO:0000256" key="9">
    <source>
        <dbReference type="ARBA" id="ARBA00031306"/>
    </source>
</evidence>
<dbReference type="RefSeq" id="WP_241054563.1">
    <property type="nucleotide sequence ID" value="NZ_JAKZBV010000001.1"/>
</dbReference>
<reference evidence="11 12" key="1">
    <citation type="submission" date="2022-03" db="EMBL/GenBank/DDBJ databases">
        <title>Sinomonas sp. isolated from a soil.</title>
        <authorList>
            <person name="Han J."/>
            <person name="Kim D.-U."/>
        </authorList>
    </citation>
    <scope>NUCLEOTIDE SEQUENCE [LARGE SCALE GENOMIC DNA]</scope>
    <source>
        <strain evidence="11 12">5-5</strain>
    </source>
</reference>